<organism evidence="2 3">
    <name type="scientific">Eumeta variegata</name>
    <name type="common">Bagworm moth</name>
    <name type="synonym">Eumeta japonica</name>
    <dbReference type="NCBI Taxonomy" id="151549"/>
    <lineage>
        <taxon>Eukaryota</taxon>
        <taxon>Metazoa</taxon>
        <taxon>Ecdysozoa</taxon>
        <taxon>Arthropoda</taxon>
        <taxon>Hexapoda</taxon>
        <taxon>Insecta</taxon>
        <taxon>Pterygota</taxon>
        <taxon>Neoptera</taxon>
        <taxon>Endopterygota</taxon>
        <taxon>Lepidoptera</taxon>
        <taxon>Glossata</taxon>
        <taxon>Ditrysia</taxon>
        <taxon>Tineoidea</taxon>
        <taxon>Psychidae</taxon>
        <taxon>Oiketicinae</taxon>
        <taxon>Eumeta</taxon>
    </lineage>
</organism>
<dbReference type="AlphaFoldDB" id="A0A4C1YHD8"/>
<name>A0A4C1YHD8_EUMVA</name>
<evidence type="ECO:0000256" key="1">
    <source>
        <dbReference type="SAM" id="MobiDB-lite"/>
    </source>
</evidence>
<protein>
    <submittedName>
        <fullName evidence="2">Uncharacterized protein</fullName>
    </submittedName>
</protein>
<evidence type="ECO:0000313" key="3">
    <source>
        <dbReference type="Proteomes" id="UP000299102"/>
    </source>
</evidence>
<dbReference type="EMBL" id="BGZK01001254">
    <property type="protein sequence ID" value="GBP75576.1"/>
    <property type="molecule type" value="Genomic_DNA"/>
</dbReference>
<accession>A0A4C1YHD8</accession>
<dbReference type="Proteomes" id="UP000299102">
    <property type="component" value="Unassembled WGS sequence"/>
</dbReference>
<comment type="caution">
    <text evidence="2">The sequence shown here is derived from an EMBL/GenBank/DDBJ whole genome shotgun (WGS) entry which is preliminary data.</text>
</comment>
<keyword evidence="3" id="KW-1185">Reference proteome</keyword>
<reference evidence="2 3" key="1">
    <citation type="journal article" date="2019" name="Commun. Biol.">
        <title>The bagworm genome reveals a unique fibroin gene that provides high tensile strength.</title>
        <authorList>
            <person name="Kono N."/>
            <person name="Nakamura H."/>
            <person name="Ohtoshi R."/>
            <person name="Tomita M."/>
            <person name="Numata K."/>
            <person name="Arakawa K."/>
        </authorList>
    </citation>
    <scope>NUCLEOTIDE SEQUENCE [LARGE SCALE GENOMIC DNA]</scope>
</reference>
<proteinExistence type="predicted"/>
<sequence>MSSARLRAVRSEVSRRPRGRSGEPSSRFAYYIKTNVERAPYFASPPAVLPQLFPIFPAIKRPERKFFYPMRSSVNTLFIMYLGSSSSERKIIFYTR</sequence>
<gene>
    <name evidence="2" type="ORF">EVAR_43482_1</name>
</gene>
<feature type="region of interest" description="Disordered" evidence="1">
    <location>
        <begin position="1"/>
        <end position="24"/>
    </location>
</feature>
<evidence type="ECO:0000313" key="2">
    <source>
        <dbReference type="EMBL" id="GBP75576.1"/>
    </source>
</evidence>